<keyword evidence="2" id="KW-1185">Reference proteome</keyword>
<sequence>MSLLKHLNFTHSSSQCLSLASMKQFDLFLTNGYVRSQLLFIYQRQLEIQDCQTLTRFEFCT</sequence>
<comment type="caution">
    <text evidence="1">The sequence shown here is derived from an EMBL/GenBank/DDBJ whole genome shotgun (WGS) entry which is preliminary data.</text>
</comment>
<evidence type="ECO:0000313" key="1">
    <source>
        <dbReference type="EMBL" id="TPP39742.1"/>
    </source>
</evidence>
<accession>A0A504WSM7</accession>
<name>A0A504WSM7_FASGI</name>
<dbReference type="AlphaFoldDB" id="A0A504WSM7"/>
<protein>
    <submittedName>
        <fullName evidence="1">Uncharacterized protein</fullName>
    </submittedName>
</protein>
<evidence type="ECO:0000313" key="2">
    <source>
        <dbReference type="Proteomes" id="UP000316759"/>
    </source>
</evidence>
<proteinExistence type="predicted"/>
<organism evidence="1 2">
    <name type="scientific">Fasciola gigantica</name>
    <name type="common">Giant liver fluke</name>
    <dbReference type="NCBI Taxonomy" id="46835"/>
    <lineage>
        <taxon>Eukaryota</taxon>
        <taxon>Metazoa</taxon>
        <taxon>Spiralia</taxon>
        <taxon>Lophotrochozoa</taxon>
        <taxon>Platyhelminthes</taxon>
        <taxon>Trematoda</taxon>
        <taxon>Digenea</taxon>
        <taxon>Plagiorchiida</taxon>
        <taxon>Echinostomata</taxon>
        <taxon>Echinostomatoidea</taxon>
        <taxon>Fasciolidae</taxon>
        <taxon>Fasciola</taxon>
    </lineage>
</organism>
<dbReference type="Proteomes" id="UP000316759">
    <property type="component" value="Unassembled WGS sequence"/>
</dbReference>
<reference evidence="1 2" key="1">
    <citation type="submission" date="2019-04" db="EMBL/GenBank/DDBJ databases">
        <title>Annotation for the trematode Fasciola gigantica.</title>
        <authorList>
            <person name="Choi Y.-J."/>
        </authorList>
    </citation>
    <scope>NUCLEOTIDE SEQUENCE [LARGE SCALE GENOMIC DNA]</scope>
    <source>
        <strain evidence="1">Uganda_cow_1</strain>
    </source>
</reference>
<gene>
    <name evidence="1" type="ORF">FGIG_10684</name>
</gene>
<dbReference type="EMBL" id="SUNJ01015811">
    <property type="protein sequence ID" value="TPP39742.1"/>
    <property type="molecule type" value="Genomic_DNA"/>
</dbReference>